<organism evidence="1 2">
    <name type="scientific">Rickettsia australis (strain Cutlack)</name>
    <dbReference type="NCBI Taxonomy" id="1105110"/>
    <lineage>
        <taxon>Bacteria</taxon>
        <taxon>Pseudomonadati</taxon>
        <taxon>Pseudomonadota</taxon>
        <taxon>Alphaproteobacteria</taxon>
        <taxon>Rickettsiales</taxon>
        <taxon>Rickettsiaceae</taxon>
        <taxon>Rickettsieae</taxon>
        <taxon>Rickettsia</taxon>
        <taxon>spotted fever group</taxon>
    </lineage>
</organism>
<dbReference type="AlphaFoldDB" id="H8K8I9"/>
<name>H8K8I9_RICAC</name>
<dbReference type="Proteomes" id="UP000007589">
    <property type="component" value="Chromosome"/>
</dbReference>
<dbReference type="HOGENOM" id="CLU_2495875_0_0_5"/>
<dbReference type="RefSeq" id="WP_014413104.1">
    <property type="nucleotide sequence ID" value="NC_017058.1"/>
</dbReference>
<reference evidence="2" key="1">
    <citation type="submission" date="2012-02" db="EMBL/GenBank/DDBJ databases">
        <title>Complete genome sequence of Rickettsia australis strain Cutlack.</title>
        <authorList>
            <person name="Johnson S.L."/>
            <person name="Munk A.C."/>
            <person name="Han S."/>
            <person name="Bruce D.C."/>
            <person name="Dasch G.A."/>
        </authorList>
    </citation>
    <scope>NUCLEOTIDE SEQUENCE [LARGE SCALE GENOMIC DNA]</scope>
    <source>
        <strain evidence="2">Cutlack</strain>
    </source>
</reference>
<protein>
    <submittedName>
        <fullName evidence="1">Uncharacterized protein</fullName>
    </submittedName>
</protein>
<accession>H8K8I9</accession>
<evidence type="ECO:0000313" key="1">
    <source>
        <dbReference type="EMBL" id="AFC71582.1"/>
    </source>
</evidence>
<dbReference type="STRING" id="1105110.MC5_06720"/>
<gene>
    <name evidence="1" type="ordered locus">MC5_06720</name>
</gene>
<dbReference type="KEGG" id="rau:MC5_06720"/>
<dbReference type="EMBL" id="CP003338">
    <property type="protein sequence ID" value="AFC71582.1"/>
    <property type="molecule type" value="Genomic_DNA"/>
</dbReference>
<evidence type="ECO:0000313" key="2">
    <source>
        <dbReference type="Proteomes" id="UP000007589"/>
    </source>
</evidence>
<proteinExistence type="predicted"/>
<sequence length="86" mass="9806">MPTVTVKQKEDLLMAYKGYVNNNFAAIHAQRPNDVAIKKLVNLMDEERLAKYLMAMTEIKFDSFAKNIDGVKPLGHKALTEYNIAY</sequence>
<keyword evidence="2" id="KW-1185">Reference proteome</keyword>